<dbReference type="PANTHER" id="PTHR24305:SF96">
    <property type="entry name" value="CYTOCHROME P450 MONOOXYGENASE STCB-RELATED"/>
    <property type="match status" value="1"/>
</dbReference>
<evidence type="ECO:0000256" key="8">
    <source>
        <dbReference type="SAM" id="Phobius"/>
    </source>
</evidence>
<name>A0A6A6BX21_ZASCE</name>
<dbReference type="Gene3D" id="1.10.630.10">
    <property type="entry name" value="Cytochrome P450"/>
    <property type="match status" value="1"/>
</dbReference>
<dbReference type="GO" id="GO:0005506">
    <property type="term" value="F:iron ion binding"/>
    <property type="evidence" value="ECO:0007669"/>
    <property type="project" value="InterPro"/>
</dbReference>
<keyword evidence="5 6" id="KW-0408">Iron</keyword>
<reference evidence="9" key="1">
    <citation type="journal article" date="2020" name="Stud. Mycol.">
        <title>101 Dothideomycetes genomes: a test case for predicting lifestyles and emergence of pathogens.</title>
        <authorList>
            <person name="Haridas S."/>
            <person name="Albert R."/>
            <person name="Binder M."/>
            <person name="Bloem J."/>
            <person name="Labutti K."/>
            <person name="Salamov A."/>
            <person name="Andreopoulos B."/>
            <person name="Baker S."/>
            <person name="Barry K."/>
            <person name="Bills G."/>
            <person name="Bluhm B."/>
            <person name="Cannon C."/>
            <person name="Castanera R."/>
            <person name="Culley D."/>
            <person name="Daum C."/>
            <person name="Ezra D."/>
            <person name="Gonzalez J."/>
            <person name="Henrissat B."/>
            <person name="Kuo A."/>
            <person name="Liang C."/>
            <person name="Lipzen A."/>
            <person name="Lutzoni F."/>
            <person name="Magnuson J."/>
            <person name="Mondo S."/>
            <person name="Nolan M."/>
            <person name="Ohm R."/>
            <person name="Pangilinan J."/>
            <person name="Park H.-J."/>
            <person name="Ramirez L."/>
            <person name="Alfaro M."/>
            <person name="Sun H."/>
            <person name="Tritt A."/>
            <person name="Yoshinaga Y."/>
            <person name="Zwiers L.-H."/>
            <person name="Turgeon B."/>
            <person name="Goodwin S."/>
            <person name="Spatafora J."/>
            <person name="Crous P."/>
            <person name="Grigoriev I."/>
        </authorList>
    </citation>
    <scope>NUCLEOTIDE SEQUENCE</scope>
    <source>
        <strain evidence="9">ATCC 36951</strain>
    </source>
</reference>
<dbReference type="InterPro" id="IPR002403">
    <property type="entry name" value="Cyt_P450_E_grp-IV"/>
</dbReference>
<dbReference type="InterPro" id="IPR017972">
    <property type="entry name" value="Cyt_P450_CS"/>
</dbReference>
<keyword evidence="3 6" id="KW-0479">Metal-binding</keyword>
<dbReference type="AlphaFoldDB" id="A0A6A6BX21"/>
<dbReference type="GO" id="GO:0016705">
    <property type="term" value="F:oxidoreductase activity, acting on paired donors, with incorporation or reduction of molecular oxygen"/>
    <property type="evidence" value="ECO:0007669"/>
    <property type="project" value="InterPro"/>
</dbReference>
<feature type="transmembrane region" description="Helical" evidence="8">
    <location>
        <begin position="235"/>
        <end position="257"/>
    </location>
</feature>
<gene>
    <name evidence="9" type="ORF">M409DRAFT_61526</name>
</gene>
<evidence type="ECO:0000256" key="1">
    <source>
        <dbReference type="ARBA" id="ARBA00001971"/>
    </source>
</evidence>
<dbReference type="OrthoDB" id="1470350at2759"/>
<organism evidence="9 10">
    <name type="scientific">Zasmidium cellare ATCC 36951</name>
    <dbReference type="NCBI Taxonomy" id="1080233"/>
    <lineage>
        <taxon>Eukaryota</taxon>
        <taxon>Fungi</taxon>
        <taxon>Dikarya</taxon>
        <taxon>Ascomycota</taxon>
        <taxon>Pezizomycotina</taxon>
        <taxon>Dothideomycetes</taxon>
        <taxon>Dothideomycetidae</taxon>
        <taxon>Mycosphaerellales</taxon>
        <taxon>Mycosphaerellaceae</taxon>
        <taxon>Zasmidium</taxon>
    </lineage>
</organism>
<dbReference type="GO" id="GO:0020037">
    <property type="term" value="F:heme binding"/>
    <property type="evidence" value="ECO:0007669"/>
    <property type="project" value="InterPro"/>
</dbReference>
<dbReference type="Pfam" id="PF00067">
    <property type="entry name" value="p450"/>
    <property type="match status" value="1"/>
</dbReference>
<evidence type="ECO:0000256" key="7">
    <source>
        <dbReference type="RuleBase" id="RU000461"/>
    </source>
</evidence>
<keyword evidence="10" id="KW-1185">Reference proteome</keyword>
<evidence type="ECO:0000256" key="5">
    <source>
        <dbReference type="ARBA" id="ARBA00023004"/>
    </source>
</evidence>
<keyword evidence="6 7" id="KW-0349">Heme</keyword>
<feature type="binding site" description="axial binding residue" evidence="6">
    <location>
        <position position="462"/>
    </location>
    <ligand>
        <name>heme</name>
        <dbReference type="ChEBI" id="CHEBI:30413"/>
    </ligand>
    <ligandPart>
        <name>Fe</name>
        <dbReference type="ChEBI" id="CHEBI:18248"/>
    </ligandPart>
</feature>
<accession>A0A6A6BX21</accession>
<dbReference type="InterPro" id="IPR036396">
    <property type="entry name" value="Cyt_P450_sf"/>
</dbReference>
<evidence type="ECO:0008006" key="11">
    <source>
        <dbReference type="Google" id="ProtNLM"/>
    </source>
</evidence>
<comment type="cofactor">
    <cofactor evidence="1 6">
        <name>heme</name>
        <dbReference type="ChEBI" id="CHEBI:30413"/>
    </cofactor>
</comment>
<dbReference type="InterPro" id="IPR001128">
    <property type="entry name" value="Cyt_P450"/>
</dbReference>
<keyword evidence="8" id="KW-1133">Transmembrane helix</keyword>
<dbReference type="Proteomes" id="UP000799537">
    <property type="component" value="Unassembled WGS sequence"/>
</dbReference>
<evidence type="ECO:0000313" key="9">
    <source>
        <dbReference type="EMBL" id="KAF2158588.1"/>
    </source>
</evidence>
<dbReference type="PROSITE" id="PS00086">
    <property type="entry name" value="CYTOCHROME_P450"/>
    <property type="match status" value="1"/>
</dbReference>
<evidence type="ECO:0000256" key="6">
    <source>
        <dbReference type="PIRSR" id="PIRSR602403-1"/>
    </source>
</evidence>
<proteinExistence type="inferred from homology"/>
<dbReference type="SUPFAM" id="SSF48264">
    <property type="entry name" value="Cytochrome P450"/>
    <property type="match status" value="1"/>
</dbReference>
<dbReference type="PANTHER" id="PTHR24305">
    <property type="entry name" value="CYTOCHROME P450"/>
    <property type="match status" value="1"/>
</dbReference>
<evidence type="ECO:0000256" key="2">
    <source>
        <dbReference type="ARBA" id="ARBA00010617"/>
    </source>
</evidence>
<dbReference type="GO" id="GO:0004497">
    <property type="term" value="F:monooxygenase activity"/>
    <property type="evidence" value="ECO:0007669"/>
    <property type="project" value="UniProtKB-KW"/>
</dbReference>
<sequence length="521" mass="58870">MDTPRSMSFVEASSQQAPSFVVVSVPVTIGLAIFAVLSVRFVVQRLRRAYGSSLRHVPGPWHAKFTDVALRYHDVVGDRFYWLTDLHKRYGPYVRTGPEEIAISDPAAVKKVHGLGTAFRKQLQPGTAFNIFSVSDPRLHRGRQRFYVNAFSNEKIKASHLPAVRTLCQHFIDGVREDASNNPTRAADMYKWCMLFGYDVASEVVFGDASTNGLMAQRKGIEEVMMGCYLQFQNAWMLFSFPTFLVARWLAHVVPWLGNTFATEKRYKHYKDLWEQTERQRSIASKTTFVQGAQFDDKEGKYQLEGGLKMSAYDITRDITTFLGAGGEPIGATLVYLLYIVLQNTKLRQELEAETKALQEPFTDADVEGKCPLLDGTIYESLRLFGGGLSILPRYAPTPQELGPYVVPPGTCVASHNHQLHRNPEAWNDPEAFNPRRWMVPGQSKALQTDVFQPFSSGARGCIAIHLVMTELRLFTATFFRELPDITLSDTVTPQSMKVDDRFHFAPVSKHMEVILPERRS</sequence>
<dbReference type="RefSeq" id="XP_033659477.1">
    <property type="nucleotide sequence ID" value="XM_033814788.1"/>
</dbReference>
<keyword evidence="7" id="KW-0503">Monooxygenase</keyword>
<evidence type="ECO:0000313" key="10">
    <source>
        <dbReference type="Proteomes" id="UP000799537"/>
    </source>
</evidence>
<keyword evidence="8" id="KW-0812">Transmembrane</keyword>
<evidence type="ECO:0000256" key="4">
    <source>
        <dbReference type="ARBA" id="ARBA00023002"/>
    </source>
</evidence>
<feature type="transmembrane region" description="Helical" evidence="8">
    <location>
        <begin position="20"/>
        <end position="43"/>
    </location>
</feature>
<dbReference type="EMBL" id="ML993655">
    <property type="protein sequence ID" value="KAF2158588.1"/>
    <property type="molecule type" value="Genomic_DNA"/>
</dbReference>
<dbReference type="InterPro" id="IPR050121">
    <property type="entry name" value="Cytochrome_P450_monoxygenase"/>
</dbReference>
<keyword evidence="8" id="KW-0472">Membrane</keyword>
<dbReference type="PRINTS" id="PR00465">
    <property type="entry name" value="EP450IV"/>
</dbReference>
<dbReference type="GeneID" id="54568060"/>
<comment type="similarity">
    <text evidence="2 7">Belongs to the cytochrome P450 family.</text>
</comment>
<evidence type="ECO:0000256" key="3">
    <source>
        <dbReference type="ARBA" id="ARBA00022723"/>
    </source>
</evidence>
<protein>
    <recommendedName>
        <fullName evidence="11">Cytochrome P450</fullName>
    </recommendedName>
</protein>
<feature type="transmembrane region" description="Helical" evidence="8">
    <location>
        <begin position="319"/>
        <end position="342"/>
    </location>
</feature>
<keyword evidence="4 7" id="KW-0560">Oxidoreductase</keyword>